<name>A0A5R9A7U7_9MICC</name>
<dbReference type="Proteomes" id="UP000306544">
    <property type="component" value="Unassembled WGS sequence"/>
</dbReference>
<evidence type="ECO:0000313" key="3">
    <source>
        <dbReference type="Proteomes" id="UP000306544"/>
    </source>
</evidence>
<protein>
    <submittedName>
        <fullName evidence="2">Formylglycine-generating enzyme family protein</fullName>
    </submittedName>
</protein>
<proteinExistence type="predicted"/>
<dbReference type="InterPro" id="IPR016187">
    <property type="entry name" value="CTDL_fold"/>
</dbReference>
<evidence type="ECO:0000259" key="1">
    <source>
        <dbReference type="Pfam" id="PF03781"/>
    </source>
</evidence>
<keyword evidence="3" id="KW-1185">Reference proteome</keyword>
<dbReference type="InterPro" id="IPR005532">
    <property type="entry name" value="SUMF_dom"/>
</dbReference>
<sequence>MASCCGPARAADGTPGPAAGIDPEALRCLAGAAADDLHLVGLRGGRFLMGSDSQQAYPEDREGPVRSVEVAPFAISATAVTVAEFAAFVLSTGYRTDAERYGNSLVFQELAPSRLRRTSPAVAATPWWLQVAGAAWCAPAGPGSSRTLQPEHPVTHISHRDAVAYTLWLGARLPAEDEWEFAARGGLQQQPYPWGENREPRGVPMMNTFDGEFPHHPAGPVGPVAVDAYAPNGFGLHNMTGNVWEWTSGAFSVSDARPVMRGGSYLCHDSYCRRYTTSARSATTAETSLGHTGFRVALST</sequence>
<dbReference type="SUPFAM" id="SSF56436">
    <property type="entry name" value="C-type lectin-like"/>
    <property type="match status" value="1"/>
</dbReference>
<dbReference type="EMBL" id="VAWA01000012">
    <property type="protein sequence ID" value="TLP74214.1"/>
    <property type="molecule type" value="Genomic_DNA"/>
</dbReference>
<reference evidence="2 3" key="1">
    <citation type="submission" date="2019-05" db="EMBL/GenBank/DDBJ databases">
        <title>Nesterenkonia sp. GY239, isolated from the Southern Atlantic Ocean.</title>
        <authorList>
            <person name="Zhang G."/>
        </authorList>
    </citation>
    <scope>NUCLEOTIDE SEQUENCE [LARGE SCALE GENOMIC DNA]</scope>
    <source>
        <strain evidence="2 3">GY239</strain>
    </source>
</reference>
<dbReference type="PANTHER" id="PTHR23150">
    <property type="entry name" value="SULFATASE MODIFYING FACTOR 1, 2"/>
    <property type="match status" value="1"/>
</dbReference>
<dbReference type="Gene3D" id="3.90.1580.10">
    <property type="entry name" value="paralog of FGE (formylglycine-generating enzyme)"/>
    <property type="match status" value="1"/>
</dbReference>
<dbReference type="GO" id="GO:0120147">
    <property type="term" value="F:formylglycine-generating oxidase activity"/>
    <property type="evidence" value="ECO:0007669"/>
    <property type="project" value="TreeGrafter"/>
</dbReference>
<evidence type="ECO:0000313" key="2">
    <source>
        <dbReference type="EMBL" id="TLP74214.1"/>
    </source>
</evidence>
<dbReference type="OrthoDB" id="9768004at2"/>
<dbReference type="InterPro" id="IPR051043">
    <property type="entry name" value="Sulfatase_Mod_Factor_Kinase"/>
</dbReference>
<gene>
    <name evidence="2" type="ORF">FEF27_09635</name>
</gene>
<feature type="domain" description="Sulfatase-modifying factor enzyme-like" evidence="1">
    <location>
        <begin position="39"/>
        <end position="297"/>
    </location>
</feature>
<dbReference type="AlphaFoldDB" id="A0A5R9A7U7"/>
<organism evidence="2 3">
    <name type="scientific">Nesterenkonia sphaerica</name>
    <dbReference type="NCBI Taxonomy" id="1804988"/>
    <lineage>
        <taxon>Bacteria</taxon>
        <taxon>Bacillati</taxon>
        <taxon>Actinomycetota</taxon>
        <taxon>Actinomycetes</taxon>
        <taxon>Micrococcales</taxon>
        <taxon>Micrococcaceae</taxon>
        <taxon>Nesterenkonia</taxon>
    </lineage>
</organism>
<comment type="caution">
    <text evidence="2">The sequence shown here is derived from an EMBL/GenBank/DDBJ whole genome shotgun (WGS) entry which is preliminary data.</text>
</comment>
<dbReference type="InterPro" id="IPR042095">
    <property type="entry name" value="SUMF_sf"/>
</dbReference>
<accession>A0A5R9A7U7</accession>
<dbReference type="Pfam" id="PF03781">
    <property type="entry name" value="FGE-sulfatase"/>
    <property type="match status" value="1"/>
</dbReference>
<dbReference type="PANTHER" id="PTHR23150:SF19">
    <property type="entry name" value="FORMYLGLYCINE-GENERATING ENZYME"/>
    <property type="match status" value="1"/>
</dbReference>
<dbReference type="RefSeq" id="WP_138170649.1">
    <property type="nucleotide sequence ID" value="NZ_VAWA01000012.1"/>
</dbReference>